<dbReference type="Gene3D" id="2.60.40.2440">
    <property type="entry name" value="Carbohydrate binding type-21 domain"/>
    <property type="match status" value="1"/>
</dbReference>
<dbReference type="AlphaFoldDB" id="A0A5C6MFQ0"/>
<dbReference type="GO" id="GO:0005977">
    <property type="term" value="P:glycogen metabolic process"/>
    <property type="evidence" value="ECO:0007669"/>
    <property type="project" value="UniProtKB-KW"/>
</dbReference>
<dbReference type="InterPro" id="IPR050782">
    <property type="entry name" value="PP1_regulatory_subunit_3"/>
</dbReference>
<accession>A0A5C6MFQ0</accession>
<name>A0A5C6MFQ0_9TELE</name>
<comment type="caution">
    <text evidence="5">The sequence shown here is derived from an EMBL/GenBank/DDBJ whole genome shotgun (WGS) entry which is preliminary data.</text>
</comment>
<evidence type="ECO:0000313" key="6">
    <source>
        <dbReference type="Proteomes" id="UP000324091"/>
    </source>
</evidence>
<dbReference type="PROSITE" id="PS51159">
    <property type="entry name" value="CBM21"/>
    <property type="match status" value="1"/>
</dbReference>
<keyword evidence="1 3" id="KW-0321">Glycogen metabolism</keyword>
<keyword evidence="2 3" id="KW-0119">Carbohydrate metabolism</keyword>
<keyword evidence="6" id="KW-1185">Reference proteome</keyword>
<sequence>MAISIFLANSPPLHSFLSSYDSPLLRRVEPLRPCLSNVTLVARNATASAEIVSRPTWKKRKKKRVVFADARGLALTAVHVFNEAEDNLLSELQFHMTEIEGACSELPLVPSEGARDCGPLILDFVQPAADYLDMRNRLKSQQVCLETCSIQDRMLSGTVQVRNVSFEKSVSMRITFDSWRSFKDVVGLYLNNIYGCPDIDTFSFSVLIPEVLEPSHRVEFCIRYQTHDQTFWDNNRGENYRLVVADTKGQPALNTQTTPSLKILGGCIGEKGSGIELDPFGSPRTSAGIFPEWQSWGHVEDSAPYW</sequence>
<dbReference type="InterPro" id="IPR005036">
    <property type="entry name" value="CBM21_dom"/>
</dbReference>
<protein>
    <recommendedName>
        <fullName evidence="3">Protein phosphatase 1 regulatory subunit</fullName>
    </recommendedName>
</protein>
<dbReference type="Pfam" id="PF03370">
    <property type="entry name" value="CBM_21"/>
    <property type="match status" value="1"/>
</dbReference>
<dbReference type="GO" id="GO:0005979">
    <property type="term" value="P:regulation of glycogen biosynthetic process"/>
    <property type="evidence" value="ECO:0007669"/>
    <property type="project" value="TreeGrafter"/>
</dbReference>
<evidence type="ECO:0000256" key="2">
    <source>
        <dbReference type="ARBA" id="ARBA00023277"/>
    </source>
</evidence>
<dbReference type="GO" id="GO:2001069">
    <property type="term" value="F:glycogen binding"/>
    <property type="evidence" value="ECO:0007669"/>
    <property type="project" value="TreeGrafter"/>
</dbReference>
<evidence type="ECO:0000259" key="4">
    <source>
        <dbReference type="PROSITE" id="PS51159"/>
    </source>
</evidence>
<dbReference type="EMBL" id="RHFK02000652">
    <property type="protein sequence ID" value="TWW53539.1"/>
    <property type="molecule type" value="Genomic_DNA"/>
</dbReference>
<evidence type="ECO:0000256" key="3">
    <source>
        <dbReference type="PIRNR" id="PIRNR038207"/>
    </source>
</evidence>
<evidence type="ECO:0000313" key="5">
    <source>
        <dbReference type="EMBL" id="TWW53539.1"/>
    </source>
</evidence>
<dbReference type="GO" id="GO:0008157">
    <property type="term" value="F:protein phosphatase 1 binding"/>
    <property type="evidence" value="ECO:0007669"/>
    <property type="project" value="TreeGrafter"/>
</dbReference>
<proteinExistence type="predicted"/>
<dbReference type="PANTHER" id="PTHR12307">
    <property type="entry name" value="PROTEIN PHOSPHATASE 1 REGULATORY SUBUNIT"/>
    <property type="match status" value="1"/>
</dbReference>
<feature type="domain" description="CBM21" evidence="4">
    <location>
        <begin position="135"/>
        <end position="243"/>
    </location>
</feature>
<gene>
    <name evidence="5" type="ORF">D4764_0126210</name>
</gene>
<dbReference type="InterPro" id="IPR017434">
    <property type="entry name" value="Pase-1_reg-su_3B/C/D_met"/>
</dbReference>
<dbReference type="Proteomes" id="UP000324091">
    <property type="component" value="Unassembled WGS sequence"/>
</dbReference>
<evidence type="ECO:0000256" key="1">
    <source>
        <dbReference type="ARBA" id="ARBA00022600"/>
    </source>
</evidence>
<organism evidence="5 6">
    <name type="scientific">Takifugu flavidus</name>
    <name type="common">sansaifugu</name>
    <dbReference type="NCBI Taxonomy" id="433684"/>
    <lineage>
        <taxon>Eukaryota</taxon>
        <taxon>Metazoa</taxon>
        <taxon>Chordata</taxon>
        <taxon>Craniata</taxon>
        <taxon>Vertebrata</taxon>
        <taxon>Euteleostomi</taxon>
        <taxon>Actinopterygii</taxon>
        <taxon>Neopterygii</taxon>
        <taxon>Teleostei</taxon>
        <taxon>Neoteleostei</taxon>
        <taxon>Acanthomorphata</taxon>
        <taxon>Eupercaria</taxon>
        <taxon>Tetraodontiformes</taxon>
        <taxon>Tetradontoidea</taxon>
        <taxon>Tetraodontidae</taxon>
        <taxon>Takifugu</taxon>
    </lineage>
</organism>
<dbReference type="GO" id="GO:0000164">
    <property type="term" value="C:protein phosphatase type 1 complex"/>
    <property type="evidence" value="ECO:0007669"/>
    <property type="project" value="TreeGrafter"/>
</dbReference>
<dbReference type="PIRSF" id="PIRSF038207">
    <property type="entry name" value="PP1_GT_animal"/>
    <property type="match status" value="1"/>
</dbReference>
<dbReference type="PANTHER" id="PTHR12307:SF15">
    <property type="entry name" value="PROTEIN PHOSPHATASE 1 REGULATORY SUBUNIT 3C"/>
    <property type="match status" value="1"/>
</dbReference>
<reference evidence="5 6" key="1">
    <citation type="submission" date="2019-04" db="EMBL/GenBank/DDBJ databases">
        <title>Chromosome genome assembly for Takifugu flavidus.</title>
        <authorList>
            <person name="Xiao S."/>
        </authorList>
    </citation>
    <scope>NUCLEOTIDE SEQUENCE [LARGE SCALE GENOMIC DNA]</scope>
    <source>
        <strain evidence="5">HTHZ2018</strain>
        <tissue evidence="5">Muscle</tissue>
    </source>
</reference>
<dbReference type="InterPro" id="IPR038175">
    <property type="entry name" value="CBM21_dom_sf"/>
</dbReference>